<evidence type="ECO:0000313" key="3">
    <source>
        <dbReference type="Proteomes" id="UP000199114"/>
    </source>
</evidence>
<evidence type="ECO:0000259" key="1">
    <source>
        <dbReference type="Pfam" id="PF23921"/>
    </source>
</evidence>
<dbReference type="RefSeq" id="WP_090617781.1">
    <property type="nucleotide sequence ID" value="NZ_FOFD01000003.1"/>
</dbReference>
<keyword evidence="3" id="KW-1185">Reference proteome</keyword>
<feature type="domain" description="DUF7260" evidence="1">
    <location>
        <begin position="5"/>
        <end position="258"/>
    </location>
</feature>
<dbReference type="Pfam" id="PF23921">
    <property type="entry name" value="DUF7260"/>
    <property type="match status" value="1"/>
</dbReference>
<protein>
    <recommendedName>
        <fullName evidence="1">DUF7260 domain-containing protein</fullName>
    </recommendedName>
</protein>
<reference evidence="3" key="1">
    <citation type="submission" date="2016-10" db="EMBL/GenBank/DDBJ databases">
        <authorList>
            <person name="Varghese N."/>
            <person name="Submissions S."/>
        </authorList>
    </citation>
    <scope>NUCLEOTIDE SEQUENCE [LARGE SCALE GENOMIC DNA]</scope>
    <source>
        <strain evidence="3">DSM 25055</strain>
    </source>
</reference>
<name>A0A1H9J2Y7_9EURY</name>
<proteinExistence type="predicted"/>
<dbReference type="STRING" id="1186196.SAMN04489841_2422"/>
<organism evidence="2 3">
    <name type="scientific">Natrinema salaciae</name>
    <dbReference type="NCBI Taxonomy" id="1186196"/>
    <lineage>
        <taxon>Archaea</taxon>
        <taxon>Methanobacteriati</taxon>
        <taxon>Methanobacteriota</taxon>
        <taxon>Stenosarchaea group</taxon>
        <taxon>Halobacteria</taxon>
        <taxon>Halobacteriales</taxon>
        <taxon>Natrialbaceae</taxon>
        <taxon>Natrinema</taxon>
    </lineage>
</organism>
<dbReference type="Proteomes" id="UP000199114">
    <property type="component" value="Unassembled WGS sequence"/>
</dbReference>
<dbReference type="InterPro" id="IPR055684">
    <property type="entry name" value="DUF7260"/>
</dbReference>
<accession>A0A1H9J2Y7</accession>
<gene>
    <name evidence="2" type="ORF">SAMN04489841_2422</name>
</gene>
<evidence type="ECO:0000313" key="2">
    <source>
        <dbReference type="EMBL" id="SEQ81193.1"/>
    </source>
</evidence>
<sequence>MNGSTAVHGALECIDEERTAVTDRGAAFETFARRVRAVPAERPVSTVSGHATAATPVAMATERSTRETTAATAADRCVTVREAFAETVRPHSIADHETDESLVETLAAELTEDVAVALATETGWTPALKRAVLESVATRRREVESLQELLRSERHTVEDAIDSIEEITAWLRSTADESLLQCDFDALRRKHERLEGYRSRLETLAAERQAQLTESTNRYGRGGTQRRTVVTSIYADLSVRHPVLSSATRLNEICGGCQRTVRAHLTRRV</sequence>
<dbReference type="OrthoDB" id="213880at2157"/>
<dbReference type="EMBL" id="FOFD01000003">
    <property type="protein sequence ID" value="SEQ81193.1"/>
    <property type="molecule type" value="Genomic_DNA"/>
</dbReference>
<dbReference type="AlphaFoldDB" id="A0A1H9J2Y7"/>